<accession>H3H9X9</accession>
<dbReference type="EnsemblProtists" id="Phyra87685">
    <property type="protein sequence ID" value="Phyra87685"/>
    <property type="gene ID" value="Phyra87685"/>
</dbReference>
<dbReference type="EMBL" id="DS568219">
    <property type="status" value="NOT_ANNOTATED_CDS"/>
    <property type="molecule type" value="Genomic_DNA"/>
</dbReference>
<dbReference type="AlphaFoldDB" id="H3H9X9"/>
<dbReference type="PANTHER" id="PTHR37069:SF2">
    <property type="entry name" value="PIGGYBAC TRANSPOSABLE ELEMENT-DERIVED PROTEIN DOMAIN-CONTAINING PROTEIN"/>
    <property type="match status" value="1"/>
</dbReference>
<evidence type="ECO:0000313" key="2">
    <source>
        <dbReference type="EnsemblProtists" id="Phyra87685"/>
    </source>
</evidence>
<proteinExistence type="predicted"/>
<name>H3H9X9_PHYRM</name>
<reference evidence="2" key="2">
    <citation type="submission" date="2015-06" db="UniProtKB">
        <authorList>
            <consortium name="EnsemblProtists"/>
        </authorList>
    </citation>
    <scope>IDENTIFICATION</scope>
    <source>
        <strain evidence="2">Pr102</strain>
    </source>
</reference>
<evidence type="ECO:0000256" key="1">
    <source>
        <dbReference type="SAM" id="MobiDB-lite"/>
    </source>
</evidence>
<evidence type="ECO:0000313" key="3">
    <source>
        <dbReference type="Proteomes" id="UP000005238"/>
    </source>
</evidence>
<dbReference type="Proteomes" id="UP000005238">
    <property type="component" value="Unassembled WGS sequence"/>
</dbReference>
<keyword evidence="3" id="KW-1185">Reference proteome</keyword>
<sequence>MSGFQARWRELRKDGWTWKRSEGLSNDVIYIKPGKTKKDVRGVDVFVGEKEIMEYLDNVDLEVMMTAELARKQAEGGAASTTTLGGQDDLNTGGKVTISQQRIGGWCQ</sequence>
<reference evidence="3" key="1">
    <citation type="journal article" date="2006" name="Science">
        <title>Phytophthora genome sequences uncover evolutionary origins and mechanisms of pathogenesis.</title>
        <authorList>
            <person name="Tyler B.M."/>
            <person name="Tripathy S."/>
            <person name="Zhang X."/>
            <person name="Dehal P."/>
            <person name="Jiang R.H."/>
            <person name="Aerts A."/>
            <person name="Arredondo F.D."/>
            <person name="Baxter L."/>
            <person name="Bensasson D."/>
            <person name="Beynon J.L."/>
            <person name="Chapman J."/>
            <person name="Damasceno C.M."/>
            <person name="Dorrance A.E."/>
            <person name="Dou D."/>
            <person name="Dickerman A.W."/>
            <person name="Dubchak I.L."/>
            <person name="Garbelotto M."/>
            <person name="Gijzen M."/>
            <person name="Gordon S.G."/>
            <person name="Govers F."/>
            <person name="Grunwald N.J."/>
            <person name="Huang W."/>
            <person name="Ivors K.L."/>
            <person name="Jones R.W."/>
            <person name="Kamoun S."/>
            <person name="Krampis K."/>
            <person name="Lamour K.H."/>
            <person name="Lee M.K."/>
            <person name="McDonald W.H."/>
            <person name="Medina M."/>
            <person name="Meijer H.J."/>
            <person name="Nordberg E.K."/>
            <person name="Maclean D.J."/>
            <person name="Ospina-Giraldo M.D."/>
            <person name="Morris P.F."/>
            <person name="Phuntumart V."/>
            <person name="Putnam N.H."/>
            <person name="Rash S."/>
            <person name="Rose J.K."/>
            <person name="Sakihama Y."/>
            <person name="Salamov A.A."/>
            <person name="Savidor A."/>
            <person name="Scheuring C.F."/>
            <person name="Smith B.M."/>
            <person name="Sobral B.W."/>
            <person name="Terry A."/>
            <person name="Torto-Alalibo T.A."/>
            <person name="Win J."/>
            <person name="Xu Z."/>
            <person name="Zhang H."/>
            <person name="Grigoriev I.V."/>
            <person name="Rokhsar D.S."/>
            <person name="Boore J.L."/>
        </authorList>
    </citation>
    <scope>NUCLEOTIDE SEQUENCE [LARGE SCALE GENOMIC DNA]</scope>
    <source>
        <strain evidence="3">Pr102</strain>
    </source>
</reference>
<organism evidence="2 3">
    <name type="scientific">Phytophthora ramorum</name>
    <name type="common">Sudden oak death agent</name>
    <dbReference type="NCBI Taxonomy" id="164328"/>
    <lineage>
        <taxon>Eukaryota</taxon>
        <taxon>Sar</taxon>
        <taxon>Stramenopiles</taxon>
        <taxon>Oomycota</taxon>
        <taxon>Peronosporomycetes</taxon>
        <taxon>Peronosporales</taxon>
        <taxon>Peronosporaceae</taxon>
        <taxon>Phytophthora</taxon>
    </lineage>
</organism>
<dbReference type="HOGENOM" id="CLU_2202257_0_0_1"/>
<dbReference type="OMA" id="QRIGGWC"/>
<dbReference type="PANTHER" id="PTHR37069">
    <property type="entry name" value="DDE_TNP_1_7 DOMAIN-CONTAINING PROTEIN"/>
    <property type="match status" value="1"/>
</dbReference>
<dbReference type="InParanoid" id="H3H9X9"/>
<protein>
    <submittedName>
        <fullName evidence="2">Uncharacterized protein</fullName>
    </submittedName>
</protein>
<feature type="region of interest" description="Disordered" evidence="1">
    <location>
        <begin position="75"/>
        <end position="96"/>
    </location>
</feature>